<dbReference type="PANTHER" id="PTHR30038:SF9">
    <property type="entry name" value="ALDEHYDE FERREDOXIN OXIDOREDUCTASE"/>
    <property type="match status" value="1"/>
</dbReference>
<dbReference type="PANTHER" id="PTHR30038">
    <property type="entry name" value="ALDEHYDE FERREDOXIN OXIDOREDUCTASE"/>
    <property type="match status" value="1"/>
</dbReference>
<name>X1PKL3_9ZZZZ</name>
<reference evidence="2" key="1">
    <citation type="journal article" date="2014" name="Front. Microbiol.">
        <title>High frequency of phylogenetically diverse reductive dehalogenase-homologous genes in deep subseafloor sedimentary metagenomes.</title>
        <authorList>
            <person name="Kawai M."/>
            <person name="Futagami T."/>
            <person name="Toyoda A."/>
            <person name="Takaki Y."/>
            <person name="Nishi S."/>
            <person name="Hori S."/>
            <person name="Arai W."/>
            <person name="Tsubouchi T."/>
            <person name="Morono Y."/>
            <person name="Uchiyama I."/>
            <person name="Ito T."/>
            <person name="Fujiyama A."/>
            <person name="Inagaki F."/>
            <person name="Takami H."/>
        </authorList>
    </citation>
    <scope>NUCLEOTIDE SEQUENCE</scope>
    <source>
        <strain evidence="2">Expedition CK06-06</strain>
    </source>
</reference>
<feature type="non-terminal residue" evidence="2">
    <location>
        <position position="1"/>
    </location>
</feature>
<feature type="non-terminal residue" evidence="2">
    <location>
        <position position="237"/>
    </location>
</feature>
<comment type="caution">
    <text evidence="2">The sequence shown here is derived from an EMBL/GenBank/DDBJ whole genome shotgun (WGS) entry which is preliminary data.</text>
</comment>
<gene>
    <name evidence="2" type="ORF">S06H3_55183</name>
</gene>
<dbReference type="Gene3D" id="1.10.569.10">
    <property type="entry name" value="Aldehyde Ferredoxin Oxidoreductase Protein, subunit A, domain 2"/>
    <property type="match status" value="1"/>
</dbReference>
<organism evidence="2">
    <name type="scientific">marine sediment metagenome</name>
    <dbReference type="NCBI Taxonomy" id="412755"/>
    <lineage>
        <taxon>unclassified sequences</taxon>
        <taxon>metagenomes</taxon>
        <taxon>ecological metagenomes</taxon>
    </lineage>
</organism>
<dbReference type="InterPro" id="IPR013984">
    <property type="entry name" value="Ald_Fedxn_OxRdtase_dom2"/>
</dbReference>
<protein>
    <recommendedName>
        <fullName evidence="1">Aldehyde ferredoxin oxidoreductase C-terminal domain-containing protein</fullName>
    </recommendedName>
</protein>
<dbReference type="InterPro" id="IPR001203">
    <property type="entry name" value="OxRdtase_Ald_Fedxn_C"/>
</dbReference>
<dbReference type="EMBL" id="BARV01035353">
    <property type="protein sequence ID" value="GAI56388.1"/>
    <property type="molecule type" value="Genomic_DNA"/>
</dbReference>
<dbReference type="SUPFAM" id="SSF48310">
    <property type="entry name" value="Aldehyde ferredoxin oxidoreductase, C-terminal domains"/>
    <property type="match status" value="1"/>
</dbReference>
<dbReference type="GO" id="GO:0009055">
    <property type="term" value="F:electron transfer activity"/>
    <property type="evidence" value="ECO:0007669"/>
    <property type="project" value="InterPro"/>
</dbReference>
<accession>X1PKL3</accession>
<proteinExistence type="predicted"/>
<dbReference type="Pfam" id="PF01314">
    <property type="entry name" value="AFOR_C"/>
    <property type="match status" value="1"/>
</dbReference>
<feature type="domain" description="Aldehyde ferredoxin oxidoreductase C-terminal" evidence="1">
    <location>
        <begin position="6"/>
        <end position="237"/>
    </location>
</feature>
<dbReference type="GO" id="GO:0051536">
    <property type="term" value="F:iron-sulfur cluster binding"/>
    <property type="evidence" value="ECO:0007669"/>
    <property type="project" value="InterPro"/>
</dbReference>
<dbReference type="InterPro" id="IPR051919">
    <property type="entry name" value="W-dependent_AOR"/>
</dbReference>
<sequence length="237" mass="26654">VVDGRHRGLRIEGPEYETIYAFGGLCMVDDIREIAYLNDLCDRLGMDTMTAGNLAAFTIEASKRKSVAEKIEYGDSDAVAELLKKITRREGIGAILAEGIVHASKKWGLEDLAVHVKGLEPAGYDPRVLKGMGLAYATSDRGACHLRATFYKAELSGMMDPDQIEGKAEMVIDFEDRHTLFDSLIICRFFRDLYPWDILSRIIRGTTGMDLDRKQLQRLAWNITNKAREFNLREGMS</sequence>
<dbReference type="GO" id="GO:0016625">
    <property type="term" value="F:oxidoreductase activity, acting on the aldehyde or oxo group of donors, iron-sulfur protein as acceptor"/>
    <property type="evidence" value="ECO:0007669"/>
    <property type="project" value="InterPro"/>
</dbReference>
<evidence type="ECO:0000313" key="2">
    <source>
        <dbReference type="EMBL" id="GAI56388.1"/>
    </source>
</evidence>
<dbReference type="InterPro" id="IPR036021">
    <property type="entry name" value="Tungsten_al_ferr_oxy-like_C"/>
</dbReference>
<dbReference type="AlphaFoldDB" id="X1PKL3"/>
<evidence type="ECO:0000259" key="1">
    <source>
        <dbReference type="Pfam" id="PF01314"/>
    </source>
</evidence>